<dbReference type="EMBL" id="CP053708">
    <property type="protein sequence ID" value="QKE88679.1"/>
    <property type="molecule type" value="Genomic_DNA"/>
</dbReference>
<dbReference type="Proteomes" id="UP000500767">
    <property type="component" value="Chromosome"/>
</dbReference>
<accession>A0A6M8HH95</accession>
<evidence type="ECO:0000313" key="2">
    <source>
        <dbReference type="Proteomes" id="UP000500767"/>
    </source>
</evidence>
<organism evidence="1 2">
    <name type="scientific">Lichenicola cladoniae</name>
    <dbReference type="NCBI Taxonomy" id="1484109"/>
    <lineage>
        <taxon>Bacteria</taxon>
        <taxon>Pseudomonadati</taxon>
        <taxon>Pseudomonadota</taxon>
        <taxon>Alphaproteobacteria</taxon>
        <taxon>Acetobacterales</taxon>
        <taxon>Acetobacteraceae</taxon>
        <taxon>Lichenicola</taxon>
    </lineage>
</organism>
<dbReference type="KEGG" id="lck:HN018_00175"/>
<keyword evidence="2" id="KW-1185">Reference proteome</keyword>
<sequence>MASLSIGDHVSDLNGSHDGELVDIQGSTGYVVQANGVELEFPLSRLKPYQAPKVAETRTLSGPLRDTTLGPAHKALLASVPDDVIAAIARSYETGDEGAAARPSFARLPDSKKLDIIRIYLPSLPQRILAPHMSLVVAMRDLAKPGR</sequence>
<proteinExistence type="predicted"/>
<protein>
    <submittedName>
        <fullName evidence="1">Uncharacterized protein</fullName>
    </submittedName>
</protein>
<evidence type="ECO:0000313" key="1">
    <source>
        <dbReference type="EMBL" id="QKE88679.1"/>
    </source>
</evidence>
<reference evidence="1 2" key="1">
    <citation type="journal article" date="2014" name="World J. Microbiol. Biotechnol.">
        <title>Biodiversity and physiological characteristics of Antarctic and Arctic lichens-associated bacteria.</title>
        <authorList>
            <person name="Lee Y.M."/>
            <person name="Kim E.H."/>
            <person name="Lee H.K."/>
            <person name="Hong S.G."/>
        </authorList>
    </citation>
    <scope>NUCLEOTIDE SEQUENCE [LARGE SCALE GENOMIC DNA]</scope>
    <source>
        <strain evidence="1 2">PAMC 26569</strain>
    </source>
</reference>
<dbReference type="RefSeq" id="WP_171834278.1">
    <property type="nucleotide sequence ID" value="NZ_CP053708.1"/>
</dbReference>
<dbReference type="AlphaFoldDB" id="A0A6M8HH95"/>
<name>A0A6M8HH95_9PROT</name>
<gene>
    <name evidence="1" type="ORF">HN018_00175</name>
</gene>